<dbReference type="PANTHER" id="PTHR34631:SF3">
    <property type="entry name" value="ISSOD12 TRANSPOSASE TNPA_ISSOD12"/>
    <property type="match status" value="1"/>
</dbReference>
<gene>
    <name evidence="2" type="ORF">BTN50_0895</name>
</gene>
<feature type="domain" description="Transposase DDE" evidence="1">
    <location>
        <begin position="2"/>
        <end position="43"/>
    </location>
</feature>
<keyword evidence="3" id="KW-1185">Reference proteome</keyword>
<accession>A0A291B8T8</accession>
<organism evidence="2 3">
    <name type="scientific">Candidatus Enterovibrio altilux</name>
    <dbReference type="NCBI Taxonomy" id="1927128"/>
    <lineage>
        <taxon>Bacteria</taxon>
        <taxon>Pseudomonadati</taxon>
        <taxon>Pseudomonadota</taxon>
        <taxon>Gammaproteobacteria</taxon>
        <taxon>Vibrionales</taxon>
        <taxon>Vibrionaceae</taxon>
        <taxon>Enterovibrio</taxon>
    </lineage>
</organism>
<dbReference type="KEGG" id="elux:BTN50_0895"/>
<dbReference type="PANTHER" id="PTHR34631">
    <property type="match status" value="1"/>
</dbReference>
<dbReference type="EMBL" id="CP020660">
    <property type="protein sequence ID" value="ATF09402.1"/>
    <property type="molecule type" value="Genomic_DNA"/>
</dbReference>
<sequence length="57" mass="6396">MLCPHCSCISKRIKTINVTFETNNKGSIQHLAIDATGLQVYGEGKWKAKKYGTDRKL</sequence>
<evidence type="ECO:0000313" key="3">
    <source>
        <dbReference type="Proteomes" id="UP000218160"/>
    </source>
</evidence>
<proteinExistence type="predicted"/>
<dbReference type="AlphaFoldDB" id="A0A291B8T8"/>
<dbReference type="Proteomes" id="UP000218160">
    <property type="component" value="Chromosome 1"/>
</dbReference>
<name>A0A291B8T8_9GAMM</name>
<dbReference type="InterPro" id="IPR025668">
    <property type="entry name" value="Tnp_DDE_dom"/>
</dbReference>
<dbReference type="Pfam" id="PF13737">
    <property type="entry name" value="DDE_Tnp_1_5"/>
    <property type="match status" value="1"/>
</dbReference>
<protein>
    <submittedName>
        <fullName evidence="2">Mobile element protein</fullName>
    </submittedName>
</protein>
<reference evidence="3" key="1">
    <citation type="submission" date="2017-04" db="EMBL/GenBank/DDBJ databases">
        <title>Genome evolution of the luminous symbionts of deep sea anglerfish.</title>
        <authorList>
            <person name="Hendry T.A."/>
        </authorList>
    </citation>
    <scope>NUCLEOTIDE SEQUENCE [LARGE SCALE GENOMIC DNA]</scope>
</reference>
<evidence type="ECO:0000313" key="2">
    <source>
        <dbReference type="EMBL" id="ATF09402.1"/>
    </source>
</evidence>
<dbReference type="InterPro" id="IPR053172">
    <property type="entry name" value="Tn903_transposase"/>
</dbReference>
<evidence type="ECO:0000259" key="1">
    <source>
        <dbReference type="Pfam" id="PF13737"/>
    </source>
</evidence>